<dbReference type="Gene3D" id="1.10.10.800">
    <property type="match status" value="1"/>
</dbReference>
<dbReference type="AlphaFoldDB" id="A0A5N6SRP8"/>
<dbReference type="OrthoDB" id="2498029at2759"/>
<dbReference type="PANTHER" id="PTHR47751:SF1">
    <property type="entry name" value="SUPERFAMILY HYDROLASE, PUTATIVE (AFU_ORTHOLOGUE AFUA_2G16580)-RELATED"/>
    <property type="match status" value="1"/>
</dbReference>
<dbReference type="SUPFAM" id="SSF53474">
    <property type="entry name" value="alpha/beta-Hydrolases"/>
    <property type="match status" value="1"/>
</dbReference>
<dbReference type="InterPro" id="IPR051411">
    <property type="entry name" value="Polyketide_trans_af380"/>
</dbReference>
<name>A0A5N6SRP8_ASPPS</name>
<evidence type="ECO:0000313" key="4">
    <source>
        <dbReference type="Proteomes" id="UP000325672"/>
    </source>
</evidence>
<evidence type="ECO:0000256" key="1">
    <source>
        <dbReference type="ARBA" id="ARBA00029464"/>
    </source>
</evidence>
<keyword evidence="3" id="KW-0378">Hydrolase</keyword>
<dbReference type="Pfam" id="PF12697">
    <property type="entry name" value="Abhydrolase_6"/>
    <property type="match status" value="1"/>
</dbReference>
<evidence type="ECO:0000313" key="3">
    <source>
        <dbReference type="EMBL" id="KAE8137368.1"/>
    </source>
</evidence>
<reference evidence="3 4" key="1">
    <citation type="submission" date="2019-04" db="EMBL/GenBank/DDBJ databases">
        <title>Friends and foes A comparative genomics study of 23 Aspergillus species from section Flavi.</title>
        <authorList>
            <consortium name="DOE Joint Genome Institute"/>
            <person name="Kjaerbolling I."/>
            <person name="Vesth T."/>
            <person name="Frisvad J.C."/>
            <person name="Nybo J.L."/>
            <person name="Theobald S."/>
            <person name="Kildgaard S."/>
            <person name="Isbrandt T."/>
            <person name="Kuo A."/>
            <person name="Sato A."/>
            <person name="Lyhne E.K."/>
            <person name="Kogle M.E."/>
            <person name="Wiebenga A."/>
            <person name="Kun R.S."/>
            <person name="Lubbers R.J."/>
            <person name="Makela M.R."/>
            <person name="Barry K."/>
            <person name="Chovatia M."/>
            <person name="Clum A."/>
            <person name="Daum C."/>
            <person name="Haridas S."/>
            <person name="He G."/>
            <person name="LaButti K."/>
            <person name="Lipzen A."/>
            <person name="Mondo S."/>
            <person name="Riley R."/>
            <person name="Salamov A."/>
            <person name="Simmons B.A."/>
            <person name="Magnuson J.K."/>
            <person name="Henrissat B."/>
            <person name="Mortensen U.H."/>
            <person name="Larsen T.O."/>
            <person name="Devries R.P."/>
            <person name="Grigoriev I.V."/>
            <person name="Machida M."/>
            <person name="Baker S.E."/>
            <person name="Andersen M.R."/>
        </authorList>
    </citation>
    <scope>NUCLEOTIDE SEQUENCE [LARGE SCALE GENOMIC DNA]</scope>
    <source>
        <strain evidence="3 4">CBS 117625</strain>
    </source>
</reference>
<proteinExistence type="inferred from homology"/>
<keyword evidence="4" id="KW-1185">Reference proteome</keyword>
<dbReference type="Proteomes" id="UP000325672">
    <property type="component" value="Unassembled WGS sequence"/>
</dbReference>
<dbReference type="RefSeq" id="XP_031913431.1">
    <property type="nucleotide sequence ID" value="XM_032054630.1"/>
</dbReference>
<feature type="domain" description="AB hydrolase-1" evidence="2">
    <location>
        <begin position="54"/>
        <end position="283"/>
    </location>
</feature>
<accession>A0A5N6SRP8</accession>
<organism evidence="3 4">
    <name type="scientific">Aspergillus pseudotamarii</name>
    <dbReference type="NCBI Taxonomy" id="132259"/>
    <lineage>
        <taxon>Eukaryota</taxon>
        <taxon>Fungi</taxon>
        <taxon>Dikarya</taxon>
        <taxon>Ascomycota</taxon>
        <taxon>Pezizomycotina</taxon>
        <taxon>Eurotiomycetes</taxon>
        <taxon>Eurotiomycetidae</taxon>
        <taxon>Eurotiales</taxon>
        <taxon>Aspergillaceae</taxon>
        <taxon>Aspergillus</taxon>
        <taxon>Aspergillus subgen. Circumdati</taxon>
    </lineage>
</organism>
<sequence>MPSHVTFKSGVWRVTANLYRPTPKASLNRKKAAIVVGHPFGSVKEQTSGLYAERLSKEGFVTLAFDAAHYGESEGEPRYLEDPYQRVEDFKAAVTFLTTLDDVDPERIGVLGICAAGAYVSFAASTDVRMKAVAAVSSLEMGRFFRDGLGNTQSTDQLRQGLAHAAKQRNTEGAGGELEVAPIAPTSLDENAPQLYREGYDYYRTARAKHPRATSVFVTRSLELCASYDSYAFIHLISPRPLLLIAGTKADTMYYSEEAYLKAAEPKQLVRVEGATHMDLYDNEQYLPGVIEKLVDFMDKHLCD</sequence>
<dbReference type="InterPro" id="IPR029058">
    <property type="entry name" value="AB_hydrolase_fold"/>
</dbReference>
<gene>
    <name evidence="3" type="ORF">BDV38DRAFT_247177</name>
</gene>
<dbReference type="GO" id="GO:0016787">
    <property type="term" value="F:hydrolase activity"/>
    <property type="evidence" value="ECO:0007669"/>
    <property type="project" value="UniProtKB-KW"/>
</dbReference>
<dbReference type="InterPro" id="IPR000073">
    <property type="entry name" value="AB_hydrolase_1"/>
</dbReference>
<dbReference type="PANTHER" id="PTHR47751">
    <property type="entry name" value="SUPERFAMILY HYDROLASE, PUTATIVE (AFU_ORTHOLOGUE AFUA_2G16580)-RELATED"/>
    <property type="match status" value="1"/>
</dbReference>
<evidence type="ECO:0000259" key="2">
    <source>
        <dbReference type="Pfam" id="PF12697"/>
    </source>
</evidence>
<dbReference type="EMBL" id="ML743578">
    <property type="protein sequence ID" value="KAE8137368.1"/>
    <property type="molecule type" value="Genomic_DNA"/>
</dbReference>
<dbReference type="GeneID" id="43638840"/>
<protein>
    <submittedName>
        <fullName evidence="3">Alpha/beta-hydrolase</fullName>
    </submittedName>
</protein>
<dbReference type="Gene3D" id="3.40.50.1820">
    <property type="entry name" value="alpha/beta hydrolase"/>
    <property type="match status" value="1"/>
</dbReference>
<comment type="similarity">
    <text evidence="1">Belongs to the polyketide transferase af380 family.</text>
</comment>